<dbReference type="RefSeq" id="WP_237440792.1">
    <property type="nucleotide sequence ID" value="NZ_BAAADZ010000010.1"/>
</dbReference>
<comment type="similarity">
    <text evidence="1">Belongs to the SCO1/2 family.</text>
</comment>
<evidence type="ECO:0000256" key="3">
    <source>
        <dbReference type="SAM" id="Phobius"/>
    </source>
</evidence>
<dbReference type="Pfam" id="PF02630">
    <property type="entry name" value="SCO1-SenC"/>
    <property type="match status" value="1"/>
</dbReference>
<dbReference type="Proteomes" id="UP000548685">
    <property type="component" value="Unassembled WGS sequence"/>
</dbReference>
<name>A0ABR6HXM6_9SPHN</name>
<keyword evidence="3" id="KW-0472">Membrane</keyword>
<reference evidence="5 6" key="1">
    <citation type="submission" date="2020-08" db="EMBL/GenBank/DDBJ databases">
        <title>Genomic Encyclopedia of Type Strains, Phase IV (KMG-IV): sequencing the most valuable type-strain genomes for metagenomic binning, comparative biology and taxonomic classification.</title>
        <authorList>
            <person name="Goeker M."/>
        </authorList>
    </citation>
    <scope>NUCLEOTIDE SEQUENCE [LARGE SCALE GENOMIC DNA]</scope>
    <source>
        <strain evidence="5 6">DSM 8510</strain>
    </source>
</reference>
<protein>
    <submittedName>
        <fullName evidence="5">Protein SCO1/2</fullName>
    </submittedName>
</protein>
<proteinExistence type="inferred from homology"/>
<evidence type="ECO:0000313" key="5">
    <source>
        <dbReference type="EMBL" id="MBB3775416.1"/>
    </source>
</evidence>
<feature type="transmembrane region" description="Helical" evidence="3">
    <location>
        <begin position="26"/>
        <end position="45"/>
    </location>
</feature>
<keyword evidence="3" id="KW-1133">Transmembrane helix</keyword>
<sequence length="218" mass="23469">MADPFREREDEPSAPARADGLKTLRLMLWLLVALVIGVGLVAMFAPNRATPPESESVYSASIGGPFALTAPDGSRVTDQTLKGKPFAIFFGFTRCPDVCPTTLSRMAQLRKQLGPDGDKFRIVFVSVDPGYDSPGDIGRYVELFGTPILGLTGTDAEVDSAVKAYRAFYQKVPTKGGDYTIDHTASVYLMDASGKLQSIIAYDETGPNALAKLKRLVG</sequence>
<evidence type="ECO:0000259" key="4">
    <source>
        <dbReference type="PROSITE" id="PS51352"/>
    </source>
</evidence>
<comment type="caution">
    <text evidence="5">The sequence shown here is derived from an EMBL/GenBank/DDBJ whole genome shotgun (WGS) entry which is preliminary data.</text>
</comment>
<evidence type="ECO:0000256" key="2">
    <source>
        <dbReference type="ARBA" id="ARBA00023008"/>
    </source>
</evidence>
<keyword evidence="3" id="KW-0812">Transmembrane</keyword>
<keyword evidence="2" id="KW-0186">Copper</keyword>
<dbReference type="SUPFAM" id="SSF52833">
    <property type="entry name" value="Thioredoxin-like"/>
    <property type="match status" value="1"/>
</dbReference>
<organism evidence="5 6">
    <name type="scientific">Erythrobacter ramosus</name>
    <dbReference type="NCBI Taxonomy" id="35811"/>
    <lineage>
        <taxon>Bacteria</taxon>
        <taxon>Pseudomonadati</taxon>
        <taxon>Pseudomonadota</taxon>
        <taxon>Alphaproteobacteria</taxon>
        <taxon>Sphingomonadales</taxon>
        <taxon>Erythrobacteraceae</taxon>
        <taxon>Erythrobacter/Porphyrobacter group</taxon>
        <taxon>Erythrobacter</taxon>
    </lineage>
</organism>
<dbReference type="Gene3D" id="3.40.30.10">
    <property type="entry name" value="Glutaredoxin"/>
    <property type="match status" value="1"/>
</dbReference>
<gene>
    <name evidence="5" type="ORF">FHS52_001385</name>
</gene>
<dbReference type="PANTHER" id="PTHR12151:SF25">
    <property type="entry name" value="LINALOOL DEHYDRATASE_ISOMERASE DOMAIN-CONTAINING PROTEIN"/>
    <property type="match status" value="1"/>
</dbReference>
<evidence type="ECO:0000313" key="6">
    <source>
        <dbReference type="Proteomes" id="UP000548685"/>
    </source>
</evidence>
<dbReference type="PROSITE" id="PS51352">
    <property type="entry name" value="THIOREDOXIN_2"/>
    <property type="match status" value="1"/>
</dbReference>
<dbReference type="InterPro" id="IPR013766">
    <property type="entry name" value="Thioredoxin_domain"/>
</dbReference>
<dbReference type="CDD" id="cd02968">
    <property type="entry name" value="SCO"/>
    <property type="match status" value="1"/>
</dbReference>
<dbReference type="InterPro" id="IPR003782">
    <property type="entry name" value="SCO1/SenC"/>
</dbReference>
<evidence type="ECO:0000256" key="1">
    <source>
        <dbReference type="ARBA" id="ARBA00010996"/>
    </source>
</evidence>
<accession>A0ABR6HXM6</accession>
<keyword evidence="6" id="KW-1185">Reference proteome</keyword>
<dbReference type="PANTHER" id="PTHR12151">
    <property type="entry name" value="ELECTRON TRANSPORT PROTIN SCO1/SENC FAMILY MEMBER"/>
    <property type="match status" value="1"/>
</dbReference>
<feature type="domain" description="Thioredoxin" evidence="4">
    <location>
        <begin position="57"/>
        <end position="218"/>
    </location>
</feature>
<dbReference type="InterPro" id="IPR036249">
    <property type="entry name" value="Thioredoxin-like_sf"/>
</dbReference>
<dbReference type="EMBL" id="JACICE010000002">
    <property type="protein sequence ID" value="MBB3775416.1"/>
    <property type="molecule type" value="Genomic_DNA"/>
</dbReference>